<evidence type="ECO:0000313" key="1">
    <source>
        <dbReference type="EMBL" id="RYC05827.1"/>
    </source>
</evidence>
<comment type="caution">
    <text evidence="1">The sequence shown here is derived from an EMBL/GenBank/DDBJ whole genome shotgun (WGS) entry which is preliminary data.</text>
</comment>
<dbReference type="Pfam" id="PF05045">
    <property type="entry name" value="RgpF"/>
    <property type="match status" value="1"/>
</dbReference>
<proteinExistence type="predicted"/>
<name>A0A4V1RNH0_9ACTN</name>
<keyword evidence="2" id="KW-1185">Reference proteome</keyword>
<sequence length="305" mass="34065">MKPAQMMRRQTPASATRAVIRRTRNAGRSMAADRRLRRITRDVSRSPRSSDTAVVVHLHYPEVWPTLVERLSLLPQDLDLFVTVSDPAWGSRDGILRAAPHARLYRTPNIGRDVLPFIRVAAGLRSAGYSAVLKLHGKRSVHADDGAEFLDACLEELVPSAEGARRCRELVVDGRAAMVGPASRYYPLAIHVWLNSPDLHWFLSRRKPQGSAALDEPSRFGFFAGTMFWANLDRIAECLDVPTRKFEAELGQLDGTMAHALERLFAVVPQLDGHQVWASDDAGCTPLANDAYTWPAWALRRPELE</sequence>
<gene>
    <name evidence="1" type="ORF">EUA94_17335</name>
</gene>
<dbReference type="EMBL" id="SDWV01000020">
    <property type="protein sequence ID" value="RYC05827.1"/>
    <property type="molecule type" value="Genomic_DNA"/>
</dbReference>
<evidence type="ECO:0000313" key="2">
    <source>
        <dbReference type="Proteomes" id="UP000291101"/>
    </source>
</evidence>
<protein>
    <recommendedName>
        <fullName evidence="3">Rhamnan synthesis protein F</fullName>
    </recommendedName>
</protein>
<dbReference type="OrthoDB" id="9815339at2"/>
<accession>A0A4V1RNH0</accession>
<evidence type="ECO:0008006" key="3">
    <source>
        <dbReference type="Google" id="ProtNLM"/>
    </source>
</evidence>
<dbReference type="InterPro" id="IPR007739">
    <property type="entry name" value="RgpF"/>
</dbReference>
<dbReference type="AlphaFoldDB" id="A0A4V1RNH0"/>
<organism evidence="1 2">
    <name type="scientific">Nocardioides zhouii</name>
    <dbReference type="NCBI Taxonomy" id="1168729"/>
    <lineage>
        <taxon>Bacteria</taxon>
        <taxon>Bacillati</taxon>
        <taxon>Actinomycetota</taxon>
        <taxon>Actinomycetes</taxon>
        <taxon>Propionibacteriales</taxon>
        <taxon>Nocardioidaceae</taxon>
        <taxon>Nocardioides</taxon>
    </lineage>
</organism>
<dbReference type="Proteomes" id="UP000291101">
    <property type="component" value="Unassembled WGS sequence"/>
</dbReference>
<reference evidence="1 2" key="1">
    <citation type="submission" date="2019-01" db="EMBL/GenBank/DDBJ databases">
        <title>Novel species of Nocardioides.</title>
        <authorList>
            <person name="Liu Q."/>
            <person name="X Y.-H."/>
        </authorList>
    </citation>
    <scope>NUCLEOTIDE SEQUENCE [LARGE SCALE GENOMIC DNA]</scope>
    <source>
        <strain evidence="1 2">HLT2-9</strain>
    </source>
</reference>